<evidence type="ECO:0000259" key="2">
    <source>
        <dbReference type="Pfam" id="PF06985"/>
    </source>
</evidence>
<dbReference type="OrthoDB" id="2426273at2759"/>
<gene>
    <name evidence="3" type="ORF">OBBRIDRAFT_356083</name>
</gene>
<proteinExistence type="predicted"/>
<dbReference type="PANTHER" id="PTHR39596">
    <property type="match status" value="1"/>
</dbReference>
<reference evidence="3 4" key="1">
    <citation type="submission" date="2016-07" db="EMBL/GenBank/DDBJ databases">
        <title>Draft genome of the white-rot fungus Obba rivulosa 3A-2.</title>
        <authorList>
            <consortium name="DOE Joint Genome Institute"/>
            <person name="Miettinen O."/>
            <person name="Riley R."/>
            <person name="Acob R."/>
            <person name="Barry K."/>
            <person name="Cullen D."/>
            <person name="De Vries R."/>
            <person name="Hainaut M."/>
            <person name="Hatakka A."/>
            <person name="Henrissat B."/>
            <person name="Hilden K."/>
            <person name="Kuo R."/>
            <person name="Labutti K."/>
            <person name="Lipzen A."/>
            <person name="Makela M.R."/>
            <person name="Sandor L."/>
            <person name="Spatafora J.W."/>
            <person name="Grigoriev I.V."/>
            <person name="Hibbett D.S."/>
        </authorList>
    </citation>
    <scope>NUCLEOTIDE SEQUENCE [LARGE SCALE GENOMIC DNA]</scope>
    <source>
        <strain evidence="3 4">3A-2</strain>
    </source>
</reference>
<name>A0A8E2DGL4_9APHY</name>
<feature type="domain" description="Heterokaryon incompatibility" evidence="2">
    <location>
        <begin position="592"/>
        <end position="668"/>
    </location>
</feature>
<dbReference type="EMBL" id="KV722621">
    <property type="protein sequence ID" value="OCH84939.1"/>
    <property type="molecule type" value="Genomic_DNA"/>
</dbReference>
<dbReference type="Proteomes" id="UP000250043">
    <property type="component" value="Unassembled WGS sequence"/>
</dbReference>
<organism evidence="3 4">
    <name type="scientific">Obba rivulosa</name>
    <dbReference type="NCBI Taxonomy" id="1052685"/>
    <lineage>
        <taxon>Eukaryota</taxon>
        <taxon>Fungi</taxon>
        <taxon>Dikarya</taxon>
        <taxon>Basidiomycota</taxon>
        <taxon>Agaricomycotina</taxon>
        <taxon>Agaricomycetes</taxon>
        <taxon>Polyporales</taxon>
        <taxon>Gelatoporiaceae</taxon>
        <taxon>Obba</taxon>
    </lineage>
</organism>
<evidence type="ECO:0000313" key="4">
    <source>
        <dbReference type="Proteomes" id="UP000250043"/>
    </source>
</evidence>
<dbReference type="PANTHER" id="PTHR39596:SF2">
    <property type="entry name" value="HET DOMAIN PROTEIN (AFU_ORTHOLOGUE AFUA_1G17550)-RELATED"/>
    <property type="match status" value="1"/>
</dbReference>
<dbReference type="InterPro" id="IPR010730">
    <property type="entry name" value="HET"/>
</dbReference>
<keyword evidence="4" id="KW-1185">Reference proteome</keyword>
<evidence type="ECO:0000256" key="1">
    <source>
        <dbReference type="SAM" id="MobiDB-lite"/>
    </source>
</evidence>
<evidence type="ECO:0000313" key="3">
    <source>
        <dbReference type="EMBL" id="OCH84939.1"/>
    </source>
</evidence>
<feature type="region of interest" description="Disordered" evidence="1">
    <location>
        <begin position="37"/>
        <end position="59"/>
    </location>
</feature>
<accession>A0A8E2DGL4</accession>
<sequence>MRRVRFCRGRWAHPEAPGSRESRIVTGSAPLASSVDHAATVGGSGSEPQIPDRTVTGSEADTCDRASVRVLTETASPGHTPPSIAEVYDESFEAFKHEFRECLHKLVAHLSDMPWATNCADIASRPQEICSVLSRLEIFDLPFIDSIPECPREIQDTLVQCLHFYQGLPVLATELPRSAQADFFIYFPVHRTTTMKLFQQLFDILGKEYASSTRHTAILTSIAIPAISKMSNEDLASNPPSDLVLWRYNPQSNSARDFRALHGATADTDVASHLKTSFHATIMAEDAVWLGGQHDGFELCSLSDYLDLRLAEAPRRSALAMAAAIQSQLTFGLLEAVTREKIPESLLLQRRTGAAFVVTTRNLYPIIYRWASSVAILKDTDAGEHYLRCEDARRTLWYARDILDMSVLGIGANALANFSFRKAGVDAEDVAKIARSICIIGEALTAAGEELLDFPSGSGSLSLDWTFVKSGSDCCHDLTVAGWCPSVASKLSRYTCSLEYANIATPTSPDGPNRADHRHCSIKVCEASTIDPTTYSNRHVVESCKCAYSTPPLDTVLDILSNNQIPLITVGDTENGNVVELICLSAADARPYVAISHVWADGLGSTTEKGLPTCQVRRLSTLAHKVVPGGAFWLDGLCIPAQSEMRKRAIRLMGRTYEEAQVVLVLDSGIRSCSIRAPIKERLLRVVTSGWTQRMWTLQEASLAKKLAFEFADGLMSCHELYSTGYGVRFDPAARFLTMELGQLVKSIPALRFAYVSNALQSRTTSKPDDETLAVAGLFHVDALQLVVAGPEERMRLLLLKIREIPSEVIFLQGPKLSTPGFRWAPRSLMRSGGGPIIKVDSDATCTPDGLLATCFAIRFDKTRFSKGESWWLEGLVTGKAYQIVDDGTPTEYTCNALLPRKELSPVPTGVSMCRTNSHDNNTRPL</sequence>
<dbReference type="AlphaFoldDB" id="A0A8E2DGL4"/>
<dbReference type="Pfam" id="PF06985">
    <property type="entry name" value="HET"/>
    <property type="match status" value="1"/>
</dbReference>
<protein>
    <recommendedName>
        <fullName evidence="2">Heterokaryon incompatibility domain-containing protein</fullName>
    </recommendedName>
</protein>